<comment type="caution">
    <text evidence="2">The sequence shown here is derived from an EMBL/GenBank/DDBJ whole genome shotgun (WGS) entry which is preliminary data.</text>
</comment>
<organism evidence="2 3">
    <name type="scientific">Streptomyces machairae</name>
    <dbReference type="NCBI Taxonomy" id="3134109"/>
    <lineage>
        <taxon>Bacteria</taxon>
        <taxon>Bacillati</taxon>
        <taxon>Actinomycetota</taxon>
        <taxon>Actinomycetes</taxon>
        <taxon>Kitasatosporales</taxon>
        <taxon>Streptomycetaceae</taxon>
        <taxon>Streptomyces</taxon>
    </lineage>
</organism>
<keyword evidence="3" id="KW-1185">Reference proteome</keyword>
<dbReference type="InterPro" id="IPR044929">
    <property type="entry name" value="DNA/RNA_non-sp_Endonuclease_sf"/>
</dbReference>
<keyword evidence="2" id="KW-0255">Endonuclease</keyword>
<reference evidence="2 3" key="1">
    <citation type="submission" date="2024-03" db="EMBL/GenBank/DDBJ databases">
        <title>Novel Streptomyces species of biotechnological and ecological value are a feature of Machair soil.</title>
        <authorList>
            <person name="Prole J.R."/>
            <person name="Goodfellow M."/>
            <person name="Allenby N."/>
            <person name="Ward A.C."/>
        </authorList>
    </citation>
    <scope>NUCLEOTIDE SEQUENCE [LARGE SCALE GENOMIC DNA]</scope>
    <source>
        <strain evidence="2 3">MS1.AVA.1</strain>
    </source>
</reference>
<dbReference type="InterPro" id="IPR044927">
    <property type="entry name" value="Endonuclea_NS_2"/>
</dbReference>
<dbReference type="Gene3D" id="3.40.570.10">
    <property type="entry name" value="Extracellular Endonuclease, subunit A"/>
    <property type="match status" value="1"/>
</dbReference>
<dbReference type="Proteomes" id="UP001376459">
    <property type="component" value="Unassembled WGS sequence"/>
</dbReference>
<keyword evidence="2" id="KW-0540">Nuclease</keyword>
<dbReference type="EMBL" id="JBBKAK010000001">
    <property type="protein sequence ID" value="MEJ8667529.1"/>
    <property type="molecule type" value="Genomic_DNA"/>
</dbReference>
<sequence length="168" mass="17872">MPYTSLVSGTTTPSKGATSAEQRACMVCSIRATTTRGAGRRVRILISSTQPPGMREIEDQGHEAANGHLIPAAASGSGIDLRNLVAEYKETNTPYLNHGVEKEIRNAIKSGERLAISVIPHYGNRGSGIPTEIEYNYGTVEGGMMKHCVISQSPTGGTTRGSADCPRR</sequence>
<proteinExistence type="predicted"/>
<protein>
    <submittedName>
        <fullName evidence="2">DNA/RNA non-specific endonuclease</fullName>
    </submittedName>
</protein>
<name>A0ABU8UF45_9ACTN</name>
<dbReference type="Pfam" id="PF13930">
    <property type="entry name" value="Endonuclea_NS_2"/>
    <property type="match status" value="1"/>
</dbReference>
<gene>
    <name evidence="2" type="ORF">WKI71_00125</name>
</gene>
<evidence type="ECO:0000259" key="1">
    <source>
        <dbReference type="Pfam" id="PF13930"/>
    </source>
</evidence>
<evidence type="ECO:0000313" key="2">
    <source>
        <dbReference type="EMBL" id="MEJ8667529.1"/>
    </source>
</evidence>
<feature type="domain" description="Type VII secretion system protein EssD-like" evidence="1">
    <location>
        <begin position="50"/>
        <end position="136"/>
    </location>
</feature>
<dbReference type="GO" id="GO:0004519">
    <property type="term" value="F:endonuclease activity"/>
    <property type="evidence" value="ECO:0007669"/>
    <property type="project" value="UniProtKB-KW"/>
</dbReference>
<evidence type="ECO:0000313" key="3">
    <source>
        <dbReference type="Proteomes" id="UP001376459"/>
    </source>
</evidence>
<keyword evidence="2" id="KW-0378">Hydrolase</keyword>
<accession>A0ABU8UF45</accession>